<dbReference type="InterPro" id="IPR039808">
    <property type="entry name" value="Cadherin"/>
</dbReference>
<dbReference type="SMART" id="SM00112">
    <property type="entry name" value="CA"/>
    <property type="match status" value="5"/>
</dbReference>
<dbReference type="GeneID" id="114852827"/>
<keyword evidence="13" id="KW-0325">Glycoprotein</keyword>
<evidence type="ECO:0000313" key="21">
    <source>
        <dbReference type="RefSeq" id="XP_029001332.1"/>
    </source>
</evidence>
<keyword evidence="11 17" id="KW-1133">Transmembrane helix</keyword>
<reference evidence="21" key="1">
    <citation type="submission" date="2025-08" db="UniProtKB">
        <authorList>
            <consortium name="RefSeq"/>
        </authorList>
    </citation>
    <scope>IDENTIFICATION</scope>
</reference>
<feature type="domain" description="Cadherin" evidence="19">
    <location>
        <begin position="89"/>
        <end position="169"/>
    </location>
</feature>
<feature type="chain" id="PRO_5027640998" evidence="18">
    <location>
        <begin position="30"/>
        <end position="797"/>
    </location>
</feature>
<dbReference type="SUPFAM" id="SSF49313">
    <property type="entry name" value="Cadherin-like"/>
    <property type="match status" value="5"/>
</dbReference>
<evidence type="ECO:0000256" key="9">
    <source>
        <dbReference type="ARBA" id="ARBA00022889"/>
    </source>
</evidence>
<dbReference type="Pfam" id="PF00028">
    <property type="entry name" value="Cadherin"/>
    <property type="match status" value="5"/>
</dbReference>
<dbReference type="Gene3D" id="4.10.900.10">
    <property type="entry name" value="TCF3-CBD (Catenin binding domain)"/>
    <property type="match status" value="1"/>
</dbReference>
<evidence type="ECO:0000256" key="13">
    <source>
        <dbReference type="ARBA" id="ARBA00023180"/>
    </source>
</evidence>
<dbReference type="GO" id="GO:0034332">
    <property type="term" value="P:adherens junction organization"/>
    <property type="evidence" value="ECO:0007669"/>
    <property type="project" value="TreeGrafter"/>
</dbReference>
<evidence type="ECO:0000313" key="20">
    <source>
        <dbReference type="Proteomes" id="UP000515150"/>
    </source>
</evidence>
<keyword evidence="10" id="KW-0965">Cell junction</keyword>
<dbReference type="GO" id="GO:0005509">
    <property type="term" value="F:calcium ion binding"/>
    <property type="evidence" value="ECO:0007669"/>
    <property type="project" value="UniProtKB-UniRule"/>
</dbReference>
<comment type="function">
    <text evidence="16">Cadherins are calcium-dependent cell adhesion proteins.</text>
</comment>
<dbReference type="GO" id="GO:0043679">
    <property type="term" value="C:axon terminus"/>
    <property type="evidence" value="ECO:0007669"/>
    <property type="project" value="TreeGrafter"/>
</dbReference>
<dbReference type="CDD" id="cd11304">
    <property type="entry name" value="Cadherin_repeat"/>
    <property type="match status" value="5"/>
</dbReference>
<evidence type="ECO:0000256" key="15">
    <source>
        <dbReference type="RuleBase" id="RU003318"/>
    </source>
</evidence>
<keyword evidence="3" id="KW-1003">Cell membrane</keyword>
<dbReference type="PROSITE" id="PS50268">
    <property type="entry name" value="CADHERIN_2"/>
    <property type="match status" value="5"/>
</dbReference>
<sequence length="797" mass="88211">MPKRSEEMLMDLWMSLLLVWITCVPCVSVTPITGQSKSTQTGGSTAVASGLGEGQRLLSRAKRGWVWNQMFVLEEFSGPDPILVGRLHTDLDVGSKNIKYVLAGEGAGTIFAINELTGDIHAMKRLDREEKAEYTLTAQVINADTDEPLEPPSEFIIKVQDINDNPPQFIEGPYRASVPEMSAVGTPVTRVTATDADDPVYGNSAKLVYSILEGQPYFSVDPNSATIKIALHGMDREMREEYLVVIQAKDMGGHMGGLSGTTTVTITLTDINDNPPKFSKSLYEFIIPEDLPLGKMGGKVKANDRDIGENAKSTYNVIEGNDQGVFEIVTDPQTQEGILRLKKPLDYESKRAYTLKVEATNIRSELSSGGPFKDTATVKVVVEDADEPPVFSKPLYLLEVNENAPINTVIGTVTARDPDSSGSLVRYSIDRHTDMERQFNINFDDGKITLAKALDRETDMWHNITVTATEVKNHSQVSRAIVAIRVMDINDNAPEFATEYEAFLCENGKPGQVIQTVSAVDKDDPIQGHYFDYRLVPEMLNNPNFTIKNNQDNSISVLAKHDTFRRQKQEMYFLPIIVTDNGNPPMSSTNTLTIRVCGCSKEGIVQSCNVEAYVLPIGLSMGALIAILACIILLLVVLFVTLRRHKNEPLIIKDDEDVRENIIRYDDEGGGEEDTEAFDIATLQNPDGINGYLPRKDIKPDLQFMPRAGQHSGPNGVDVDEFINVRLHEADNDPTAPPYDSIQIYGYEGRGSIAGSLSSLETASSDSDQNYDYLREWGPRFRRLGELYSVGESDRET</sequence>
<feature type="transmembrane region" description="Helical" evidence="17">
    <location>
        <begin position="613"/>
        <end position="640"/>
    </location>
</feature>
<dbReference type="GO" id="GO:0016339">
    <property type="term" value="P:calcium-dependent cell-cell adhesion via plasma membrane cell adhesion molecules"/>
    <property type="evidence" value="ECO:0007669"/>
    <property type="project" value="TreeGrafter"/>
</dbReference>
<dbReference type="InterPro" id="IPR015919">
    <property type="entry name" value="Cadherin-like_sf"/>
</dbReference>
<keyword evidence="9 15" id="KW-0130">Cell adhesion</keyword>
<evidence type="ECO:0000256" key="12">
    <source>
        <dbReference type="ARBA" id="ARBA00023136"/>
    </source>
</evidence>
<keyword evidence="4 15" id="KW-0812">Transmembrane</keyword>
<dbReference type="GO" id="GO:0043083">
    <property type="term" value="C:synaptic cleft"/>
    <property type="evidence" value="ECO:0007669"/>
    <property type="project" value="TreeGrafter"/>
</dbReference>
<dbReference type="PRINTS" id="PR00205">
    <property type="entry name" value="CADHERIN"/>
</dbReference>
<dbReference type="AlphaFoldDB" id="A0A6P7M530"/>
<evidence type="ECO:0000256" key="7">
    <source>
        <dbReference type="ARBA" id="ARBA00022737"/>
    </source>
</evidence>
<keyword evidence="12 17" id="KW-0472">Membrane</keyword>
<evidence type="ECO:0000256" key="10">
    <source>
        <dbReference type="ARBA" id="ARBA00022949"/>
    </source>
</evidence>
<evidence type="ECO:0000256" key="14">
    <source>
        <dbReference type="PROSITE-ProRule" id="PRU00043"/>
    </source>
</evidence>
<dbReference type="FunFam" id="4.10.900.10:FF:000001">
    <property type="entry name" value="Cadherin 2"/>
    <property type="match status" value="1"/>
</dbReference>
<feature type="domain" description="Cadherin" evidence="19">
    <location>
        <begin position="170"/>
        <end position="278"/>
    </location>
</feature>
<keyword evidence="6 18" id="KW-0732">Signal</keyword>
<dbReference type="FunFam" id="2.60.40.60:FF:000008">
    <property type="entry name" value="Cadherin 24"/>
    <property type="match status" value="1"/>
</dbReference>
<protein>
    <submittedName>
        <fullName evidence="21">Cadherin-8 isoform X2</fullName>
    </submittedName>
</protein>
<evidence type="ECO:0000256" key="8">
    <source>
        <dbReference type="ARBA" id="ARBA00022837"/>
    </source>
</evidence>
<dbReference type="Gene3D" id="2.60.40.60">
    <property type="entry name" value="Cadherins"/>
    <property type="match status" value="5"/>
</dbReference>
<dbReference type="GO" id="GO:0000902">
    <property type="term" value="P:cell morphogenesis"/>
    <property type="evidence" value="ECO:0007669"/>
    <property type="project" value="TreeGrafter"/>
</dbReference>
<evidence type="ECO:0000256" key="6">
    <source>
        <dbReference type="ARBA" id="ARBA00022729"/>
    </source>
</evidence>
<evidence type="ECO:0000256" key="1">
    <source>
        <dbReference type="ARBA" id="ARBA00004251"/>
    </source>
</evidence>
<dbReference type="FunFam" id="2.60.40.60:FF:000009">
    <property type="entry name" value="Cadherin 24"/>
    <property type="match status" value="1"/>
</dbReference>
<gene>
    <name evidence="21" type="primary">cdh8</name>
</gene>
<evidence type="ECO:0000256" key="4">
    <source>
        <dbReference type="ARBA" id="ARBA00022692"/>
    </source>
</evidence>
<keyword evidence="20" id="KW-1185">Reference proteome</keyword>
<evidence type="ECO:0000256" key="16">
    <source>
        <dbReference type="RuleBase" id="RU004357"/>
    </source>
</evidence>
<keyword evidence="5" id="KW-0479">Metal-binding</keyword>
<dbReference type="FunFam" id="2.60.40.60:FF:000014">
    <property type="entry name" value="Cadherin 8"/>
    <property type="match status" value="1"/>
</dbReference>
<evidence type="ECO:0000256" key="2">
    <source>
        <dbReference type="ARBA" id="ARBA00004536"/>
    </source>
</evidence>
<dbReference type="GO" id="GO:0045296">
    <property type="term" value="F:cadherin binding"/>
    <property type="evidence" value="ECO:0007669"/>
    <property type="project" value="TreeGrafter"/>
</dbReference>
<dbReference type="RefSeq" id="XP_029001332.1">
    <property type="nucleotide sequence ID" value="XM_029145499.3"/>
</dbReference>
<feature type="domain" description="Cadherin" evidence="19">
    <location>
        <begin position="392"/>
        <end position="496"/>
    </location>
</feature>
<evidence type="ECO:0000259" key="19">
    <source>
        <dbReference type="PROSITE" id="PS50268"/>
    </source>
</evidence>
<dbReference type="FunFam" id="2.60.40.60:FF:000017">
    <property type="entry name" value="Cadherin 24"/>
    <property type="match status" value="1"/>
</dbReference>
<dbReference type="GO" id="GO:0007156">
    <property type="term" value="P:homophilic cell adhesion via plasma membrane adhesion molecules"/>
    <property type="evidence" value="ECO:0007669"/>
    <property type="project" value="InterPro"/>
</dbReference>
<dbReference type="Pfam" id="PF01049">
    <property type="entry name" value="CADH_Y-type_LIR"/>
    <property type="match status" value="1"/>
</dbReference>
<dbReference type="PANTHER" id="PTHR24027:SF273">
    <property type="entry name" value="CADHERIN-8"/>
    <property type="match status" value="1"/>
</dbReference>
<dbReference type="GO" id="GO:0005912">
    <property type="term" value="C:adherens junction"/>
    <property type="evidence" value="ECO:0007669"/>
    <property type="project" value="UniProtKB-SubCell"/>
</dbReference>
<proteinExistence type="predicted"/>
<dbReference type="GO" id="GO:0016477">
    <property type="term" value="P:cell migration"/>
    <property type="evidence" value="ECO:0007669"/>
    <property type="project" value="TreeGrafter"/>
</dbReference>
<evidence type="ECO:0000256" key="3">
    <source>
        <dbReference type="ARBA" id="ARBA00022475"/>
    </source>
</evidence>
<feature type="signal peptide" evidence="18">
    <location>
        <begin position="1"/>
        <end position="29"/>
    </location>
</feature>
<dbReference type="InterPro" id="IPR020894">
    <property type="entry name" value="Cadherin_CS"/>
</dbReference>
<feature type="domain" description="Cadherin" evidence="19">
    <location>
        <begin position="279"/>
        <end position="391"/>
    </location>
</feature>
<dbReference type="FunFam" id="2.60.40.60:FF:000012">
    <property type="entry name" value="Cadherin 24"/>
    <property type="match status" value="1"/>
</dbReference>
<dbReference type="CTD" id="1006"/>
<name>A0A6P7M530_BETSP</name>
<dbReference type="PANTHER" id="PTHR24027">
    <property type="entry name" value="CADHERIN-23"/>
    <property type="match status" value="1"/>
</dbReference>
<evidence type="ECO:0000256" key="17">
    <source>
        <dbReference type="SAM" id="Phobius"/>
    </source>
</evidence>
<dbReference type="InterPro" id="IPR002126">
    <property type="entry name" value="Cadherin-like_dom"/>
</dbReference>
<keyword evidence="8 14" id="KW-0106">Calcium</keyword>
<dbReference type="GO" id="GO:0044331">
    <property type="term" value="P:cell-cell adhesion mediated by cadherin"/>
    <property type="evidence" value="ECO:0007669"/>
    <property type="project" value="TreeGrafter"/>
</dbReference>
<dbReference type="GO" id="GO:0008013">
    <property type="term" value="F:beta-catenin binding"/>
    <property type="evidence" value="ECO:0007669"/>
    <property type="project" value="TreeGrafter"/>
</dbReference>
<dbReference type="InterPro" id="IPR027397">
    <property type="entry name" value="Catenin-bd_sf"/>
</dbReference>
<dbReference type="PROSITE" id="PS00232">
    <property type="entry name" value="CADHERIN_1"/>
    <property type="match status" value="2"/>
</dbReference>
<evidence type="ECO:0000256" key="11">
    <source>
        <dbReference type="ARBA" id="ARBA00022989"/>
    </source>
</evidence>
<dbReference type="Proteomes" id="UP000515150">
    <property type="component" value="Chromosome 3"/>
</dbReference>
<evidence type="ECO:0000256" key="5">
    <source>
        <dbReference type="ARBA" id="ARBA00022723"/>
    </source>
</evidence>
<dbReference type="GO" id="GO:0016342">
    <property type="term" value="C:catenin complex"/>
    <property type="evidence" value="ECO:0007669"/>
    <property type="project" value="TreeGrafter"/>
</dbReference>
<keyword evidence="7" id="KW-0677">Repeat</keyword>
<dbReference type="GO" id="GO:0007043">
    <property type="term" value="P:cell-cell junction assembly"/>
    <property type="evidence" value="ECO:0007669"/>
    <property type="project" value="TreeGrafter"/>
</dbReference>
<evidence type="ECO:0000256" key="18">
    <source>
        <dbReference type="SAM" id="SignalP"/>
    </source>
</evidence>
<dbReference type="GO" id="GO:0002009">
    <property type="term" value="P:morphogenesis of an epithelium"/>
    <property type="evidence" value="ECO:0007669"/>
    <property type="project" value="UniProtKB-ARBA"/>
</dbReference>
<comment type="subcellular location">
    <subcellularLocation>
        <location evidence="2">Cell junction</location>
        <location evidence="2">Adherens junction</location>
    </subcellularLocation>
    <subcellularLocation>
        <location evidence="1 15">Cell membrane</location>
        <topology evidence="1 15">Single-pass type I membrane protein</topology>
    </subcellularLocation>
</comment>
<organism evidence="20 21">
    <name type="scientific">Betta splendens</name>
    <name type="common">Siamese fighting fish</name>
    <dbReference type="NCBI Taxonomy" id="158456"/>
    <lineage>
        <taxon>Eukaryota</taxon>
        <taxon>Metazoa</taxon>
        <taxon>Chordata</taxon>
        <taxon>Craniata</taxon>
        <taxon>Vertebrata</taxon>
        <taxon>Euteleostomi</taxon>
        <taxon>Actinopterygii</taxon>
        <taxon>Neopterygii</taxon>
        <taxon>Teleostei</taxon>
        <taxon>Neoteleostei</taxon>
        <taxon>Acanthomorphata</taxon>
        <taxon>Anabantaria</taxon>
        <taxon>Anabantiformes</taxon>
        <taxon>Anabantoidei</taxon>
        <taxon>Osphronemidae</taxon>
        <taxon>Betta</taxon>
    </lineage>
</organism>
<accession>A0A6P7M530</accession>
<feature type="domain" description="Cadherin" evidence="19">
    <location>
        <begin position="496"/>
        <end position="618"/>
    </location>
</feature>
<dbReference type="InterPro" id="IPR000233">
    <property type="entry name" value="Cadherin_Y-type_LIR"/>
</dbReference>